<evidence type="ECO:0000259" key="2">
    <source>
        <dbReference type="Pfam" id="PF00501"/>
    </source>
</evidence>
<dbReference type="Gene3D" id="3.40.50.12780">
    <property type="entry name" value="N-terminal domain of ligase-like"/>
    <property type="match status" value="1"/>
</dbReference>
<dbReference type="InterPro" id="IPR020845">
    <property type="entry name" value="AMP-binding_CS"/>
</dbReference>
<protein>
    <submittedName>
        <fullName evidence="4">4-coumarate--CoA ligase</fullName>
    </submittedName>
</protein>
<dbReference type="PANTHER" id="PTHR24096">
    <property type="entry name" value="LONG-CHAIN-FATTY-ACID--COA LIGASE"/>
    <property type="match status" value="1"/>
</dbReference>
<name>A0AAN6W0T5_9PEZI</name>
<dbReference type="PANTHER" id="PTHR24096:SF422">
    <property type="entry name" value="BCDNA.GH02901"/>
    <property type="match status" value="1"/>
</dbReference>
<dbReference type="Proteomes" id="UP001302321">
    <property type="component" value="Unassembled WGS sequence"/>
</dbReference>
<dbReference type="PROSITE" id="PS00455">
    <property type="entry name" value="AMP_BINDING"/>
    <property type="match status" value="1"/>
</dbReference>
<gene>
    <name evidence="4" type="ORF">QBC36DRAFT_246309</name>
</gene>
<comment type="similarity">
    <text evidence="1">Belongs to the ATP-dependent AMP-binding enzyme family.</text>
</comment>
<dbReference type="FunFam" id="3.30.300.30:FF:000007">
    <property type="entry name" value="4-coumarate--CoA ligase 2"/>
    <property type="match status" value="1"/>
</dbReference>
<reference evidence="4" key="2">
    <citation type="submission" date="2023-05" db="EMBL/GenBank/DDBJ databases">
        <authorList>
            <consortium name="Lawrence Berkeley National Laboratory"/>
            <person name="Steindorff A."/>
            <person name="Hensen N."/>
            <person name="Bonometti L."/>
            <person name="Westerberg I."/>
            <person name="Brannstrom I.O."/>
            <person name="Guillou S."/>
            <person name="Cros-Aarteil S."/>
            <person name="Calhoun S."/>
            <person name="Haridas S."/>
            <person name="Kuo A."/>
            <person name="Mondo S."/>
            <person name="Pangilinan J."/>
            <person name="Riley R."/>
            <person name="Labutti K."/>
            <person name="Andreopoulos B."/>
            <person name="Lipzen A."/>
            <person name="Chen C."/>
            <person name="Yanf M."/>
            <person name="Daum C."/>
            <person name="Ng V."/>
            <person name="Clum A."/>
            <person name="Ohm R."/>
            <person name="Martin F."/>
            <person name="Silar P."/>
            <person name="Natvig D."/>
            <person name="Lalanne C."/>
            <person name="Gautier V."/>
            <person name="Ament-Velasquez S.L."/>
            <person name="Kruys A."/>
            <person name="Hutchinson M.I."/>
            <person name="Powell A.J."/>
            <person name="Barry K."/>
            <person name="Miller A.N."/>
            <person name="Grigoriev I.V."/>
            <person name="Debuchy R."/>
            <person name="Gladieux P."/>
            <person name="Thoren M.H."/>
            <person name="Johannesson H."/>
        </authorList>
    </citation>
    <scope>NUCLEOTIDE SEQUENCE</scope>
    <source>
        <strain evidence="4">CBS 892.96</strain>
    </source>
</reference>
<keyword evidence="4" id="KW-0436">Ligase</keyword>
<dbReference type="Pfam" id="PF13193">
    <property type="entry name" value="AMP-binding_C"/>
    <property type="match status" value="1"/>
</dbReference>
<dbReference type="InterPro" id="IPR045851">
    <property type="entry name" value="AMP-bd_C_sf"/>
</dbReference>
<sequence>MAFYRPSWVPSLSDADIPDDIALSDFLFDDRFRPRKCEDSGQPFIDGVSGSGYSISETRQRIEWLAAGLASKLGIHDISGDVWQRVIGLFAVNNIHNPVLAWAVHRLNGVITPANIAFRASELAHQLKDSGARGLFVSPSGLKTTLEIAKLAGIPESNIFLIPVPGDAAAPETDPKRLLDVEDLVTAGRKLPPLPRTKWSKGQGRRQAAYLCYSSGTSGPPKGVMVSHHNIIANIIQMTLYESTFPSQSHPDVILGVLPQSHIYSIILTTHVPVFRGDTVVTMAKFELMSFIRAVNKFRMTLLYVVPPILISLIKQGALAQDETTFDLPSVKRIYCGAAPLSEELSSQIRKRYPSVLLGQGYGMTESATVISSHPKDVYDGSSGCIIPGLEIKIVDTDGNEVREPYKRGELFVKGPNVTLGYYKNEAATRDTFANGWLRTGDEVEIRLHPQTKDAHLFVVDRVKELIKVSGFQVAPAELEGHLLAHPMVADCAVIPVPDDKSGEVPKALVVLRKDANVDHSTAEQQLKDWVAQHKSKHKHLRGGVEFLPEVPKSPSGKILRRLLRDRERARLSERGMMARL</sequence>
<dbReference type="InterPro" id="IPR000873">
    <property type="entry name" value="AMP-dep_synth/lig_dom"/>
</dbReference>
<accession>A0AAN6W0T5</accession>
<proteinExistence type="inferred from homology"/>
<dbReference type="GO" id="GO:0016405">
    <property type="term" value="F:CoA-ligase activity"/>
    <property type="evidence" value="ECO:0007669"/>
    <property type="project" value="TreeGrafter"/>
</dbReference>
<comment type="caution">
    <text evidence="4">The sequence shown here is derived from an EMBL/GenBank/DDBJ whole genome shotgun (WGS) entry which is preliminary data.</text>
</comment>
<dbReference type="Gene3D" id="3.30.300.30">
    <property type="match status" value="1"/>
</dbReference>
<evidence type="ECO:0000256" key="1">
    <source>
        <dbReference type="ARBA" id="ARBA00006432"/>
    </source>
</evidence>
<dbReference type="AlphaFoldDB" id="A0AAN6W0T5"/>
<dbReference type="InterPro" id="IPR025110">
    <property type="entry name" value="AMP-bd_C"/>
</dbReference>
<evidence type="ECO:0000313" key="4">
    <source>
        <dbReference type="EMBL" id="KAK4173036.1"/>
    </source>
</evidence>
<feature type="domain" description="AMP-binding enzyme C-terminal" evidence="3">
    <location>
        <begin position="478"/>
        <end position="558"/>
    </location>
</feature>
<dbReference type="EMBL" id="MU866373">
    <property type="protein sequence ID" value="KAK4173036.1"/>
    <property type="molecule type" value="Genomic_DNA"/>
</dbReference>
<dbReference type="SUPFAM" id="SSF56801">
    <property type="entry name" value="Acetyl-CoA synthetase-like"/>
    <property type="match status" value="1"/>
</dbReference>
<dbReference type="InterPro" id="IPR042099">
    <property type="entry name" value="ANL_N_sf"/>
</dbReference>
<evidence type="ECO:0000313" key="5">
    <source>
        <dbReference type="Proteomes" id="UP001302321"/>
    </source>
</evidence>
<keyword evidence="5" id="KW-1185">Reference proteome</keyword>
<evidence type="ECO:0000259" key="3">
    <source>
        <dbReference type="Pfam" id="PF13193"/>
    </source>
</evidence>
<feature type="domain" description="AMP-dependent synthetase/ligase" evidence="2">
    <location>
        <begin position="50"/>
        <end position="423"/>
    </location>
</feature>
<reference evidence="4" key="1">
    <citation type="journal article" date="2023" name="Mol. Phylogenet. Evol.">
        <title>Genome-scale phylogeny and comparative genomics of the fungal order Sordariales.</title>
        <authorList>
            <person name="Hensen N."/>
            <person name="Bonometti L."/>
            <person name="Westerberg I."/>
            <person name="Brannstrom I.O."/>
            <person name="Guillou S."/>
            <person name="Cros-Aarteil S."/>
            <person name="Calhoun S."/>
            <person name="Haridas S."/>
            <person name="Kuo A."/>
            <person name="Mondo S."/>
            <person name="Pangilinan J."/>
            <person name="Riley R."/>
            <person name="LaButti K."/>
            <person name="Andreopoulos B."/>
            <person name="Lipzen A."/>
            <person name="Chen C."/>
            <person name="Yan M."/>
            <person name="Daum C."/>
            <person name="Ng V."/>
            <person name="Clum A."/>
            <person name="Steindorff A."/>
            <person name="Ohm R.A."/>
            <person name="Martin F."/>
            <person name="Silar P."/>
            <person name="Natvig D.O."/>
            <person name="Lalanne C."/>
            <person name="Gautier V."/>
            <person name="Ament-Velasquez S.L."/>
            <person name="Kruys A."/>
            <person name="Hutchinson M.I."/>
            <person name="Powell A.J."/>
            <person name="Barry K."/>
            <person name="Miller A.N."/>
            <person name="Grigoriev I.V."/>
            <person name="Debuchy R."/>
            <person name="Gladieux P."/>
            <person name="Hiltunen Thoren M."/>
            <person name="Johannesson H."/>
        </authorList>
    </citation>
    <scope>NUCLEOTIDE SEQUENCE</scope>
    <source>
        <strain evidence="4">CBS 892.96</strain>
    </source>
</reference>
<dbReference type="CDD" id="cd05911">
    <property type="entry name" value="Firefly_Luc_like"/>
    <property type="match status" value="1"/>
</dbReference>
<organism evidence="4 5">
    <name type="scientific">Triangularia setosa</name>
    <dbReference type="NCBI Taxonomy" id="2587417"/>
    <lineage>
        <taxon>Eukaryota</taxon>
        <taxon>Fungi</taxon>
        <taxon>Dikarya</taxon>
        <taxon>Ascomycota</taxon>
        <taxon>Pezizomycotina</taxon>
        <taxon>Sordariomycetes</taxon>
        <taxon>Sordariomycetidae</taxon>
        <taxon>Sordariales</taxon>
        <taxon>Podosporaceae</taxon>
        <taxon>Triangularia</taxon>
    </lineage>
</organism>
<dbReference type="Pfam" id="PF00501">
    <property type="entry name" value="AMP-binding"/>
    <property type="match status" value="1"/>
</dbReference>